<dbReference type="EMBL" id="MGER01000041">
    <property type="protein sequence ID" value="OGL88068.1"/>
    <property type="molecule type" value="Genomic_DNA"/>
</dbReference>
<evidence type="ECO:0000313" key="2">
    <source>
        <dbReference type="EMBL" id="OGL88068.1"/>
    </source>
</evidence>
<gene>
    <name evidence="2" type="ORF">A3I42_04085</name>
</gene>
<dbReference type="AlphaFoldDB" id="A0A1F7VD70"/>
<dbReference type="GO" id="GO:0003676">
    <property type="term" value="F:nucleic acid binding"/>
    <property type="evidence" value="ECO:0007669"/>
    <property type="project" value="InterPro"/>
</dbReference>
<dbReference type="GO" id="GO:0008270">
    <property type="term" value="F:zinc ion binding"/>
    <property type="evidence" value="ECO:0007669"/>
    <property type="project" value="InterPro"/>
</dbReference>
<evidence type="ECO:0000313" key="3">
    <source>
        <dbReference type="Proteomes" id="UP000178264"/>
    </source>
</evidence>
<evidence type="ECO:0000259" key="1">
    <source>
        <dbReference type="SMART" id="SM00507"/>
    </source>
</evidence>
<dbReference type="Pfam" id="PF01844">
    <property type="entry name" value="HNH"/>
    <property type="match status" value="1"/>
</dbReference>
<comment type="caution">
    <text evidence="2">The sequence shown here is derived from an EMBL/GenBank/DDBJ whole genome shotgun (WGS) entry which is preliminary data.</text>
</comment>
<name>A0A1F7VD70_9BACT</name>
<dbReference type="Gene3D" id="1.10.30.50">
    <property type="match status" value="1"/>
</dbReference>
<reference evidence="2 3" key="1">
    <citation type="journal article" date="2016" name="Nat. Commun.">
        <title>Thousands of microbial genomes shed light on interconnected biogeochemical processes in an aquifer system.</title>
        <authorList>
            <person name="Anantharaman K."/>
            <person name="Brown C.T."/>
            <person name="Hug L.A."/>
            <person name="Sharon I."/>
            <person name="Castelle C.J."/>
            <person name="Probst A.J."/>
            <person name="Thomas B.C."/>
            <person name="Singh A."/>
            <person name="Wilkins M.J."/>
            <person name="Karaoz U."/>
            <person name="Brodie E.L."/>
            <person name="Williams K.H."/>
            <person name="Hubbard S.S."/>
            <person name="Banfield J.F."/>
        </authorList>
    </citation>
    <scope>NUCLEOTIDE SEQUENCE [LARGE SCALE GENOMIC DNA]</scope>
</reference>
<dbReference type="InterPro" id="IPR003615">
    <property type="entry name" value="HNH_nuc"/>
</dbReference>
<dbReference type="Proteomes" id="UP000178264">
    <property type="component" value="Unassembled WGS sequence"/>
</dbReference>
<sequence length="240" mass="27776">MKPKIKIDPKIRRVAKKVKSKRARAVIDFILKHGVVTTEDLEKTGYIHPPRAVRDVRENGIPIETIRVKGVNGKSIAAYKFGDSSKIQEFKLGGRSIFSKEFKATLMKKQVGRCAICNERYDDKFLQIDHRIPYEFMGDNRALKPNDFMLLCAECNRKKDRATETGCKNSCFKSGDPKIIKSCFWASPENYSHICMEPIRRAEIVWKGEEVKDYDLLEKKAQATKEFLPEYIKRRLKVEL</sequence>
<protein>
    <recommendedName>
        <fullName evidence="1">HNH nuclease domain-containing protein</fullName>
    </recommendedName>
</protein>
<dbReference type="GO" id="GO:0004519">
    <property type="term" value="F:endonuclease activity"/>
    <property type="evidence" value="ECO:0007669"/>
    <property type="project" value="InterPro"/>
</dbReference>
<dbReference type="SMART" id="SM00507">
    <property type="entry name" value="HNHc"/>
    <property type="match status" value="1"/>
</dbReference>
<accession>A0A1F7VD70</accession>
<proteinExistence type="predicted"/>
<feature type="domain" description="HNH nuclease" evidence="1">
    <location>
        <begin position="101"/>
        <end position="157"/>
    </location>
</feature>
<organism evidence="2 3">
    <name type="scientific">Candidatus Uhrbacteria bacterium RIFCSPLOWO2_02_FULL_49_11</name>
    <dbReference type="NCBI Taxonomy" id="1802409"/>
    <lineage>
        <taxon>Bacteria</taxon>
        <taxon>Candidatus Uhriibacteriota</taxon>
    </lineage>
</organism>
<dbReference type="CDD" id="cd00085">
    <property type="entry name" value="HNHc"/>
    <property type="match status" value="1"/>
</dbReference>
<dbReference type="InterPro" id="IPR002711">
    <property type="entry name" value="HNH"/>
</dbReference>